<evidence type="ECO:0000256" key="1">
    <source>
        <dbReference type="ARBA" id="ARBA00022679"/>
    </source>
</evidence>
<evidence type="ECO:0000259" key="8">
    <source>
        <dbReference type="Pfam" id="PF17921"/>
    </source>
</evidence>
<dbReference type="Gene3D" id="1.10.340.70">
    <property type="match status" value="1"/>
</dbReference>
<evidence type="ECO:0000256" key="3">
    <source>
        <dbReference type="ARBA" id="ARBA00022722"/>
    </source>
</evidence>
<proteinExistence type="predicted"/>
<keyword evidence="4" id="KW-0255">Endonuclease</keyword>
<sequence length="286" mass="32890">LSAQEQTQTTTEREALAVFFCICKCEFHLRGRKFWIHTDHKNLKWIQSTKSAKVERWRTYLSDFEFELEYIPGKKNIVADTLSRIGHRERKLQRGEKVVVLSNDEADAQILEWRPAHVKARSTPLKGKHPEIVVRDSVVHPKPGENLKPKGVMYLGAGEHLVEPGGHNSREKWIEKIRKSQKEHLASSVWTDKPDDFIFEVDDKVLVPEVDKKLVTEIMSAVHDDPLAGHVGISKMVKSIKDSGIYICNAPRHAKEHVDKCLVCQRLRARLLVRRMMKSTAVDHPF</sequence>
<dbReference type="Proteomes" id="UP001057375">
    <property type="component" value="Unassembled WGS sequence"/>
</dbReference>
<name>A0ABQ5KM62_9EUKA</name>
<protein>
    <recommendedName>
        <fullName evidence="11">Polyprotein</fullName>
    </recommendedName>
</protein>
<evidence type="ECO:0000256" key="4">
    <source>
        <dbReference type="ARBA" id="ARBA00022759"/>
    </source>
</evidence>
<evidence type="ECO:0000256" key="5">
    <source>
        <dbReference type="ARBA" id="ARBA00022801"/>
    </source>
</evidence>
<dbReference type="Pfam" id="PF17917">
    <property type="entry name" value="RT_RNaseH"/>
    <property type="match status" value="1"/>
</dbReference>
<evidence type="ECO:0000256" key="6">
    <source>
        <dbReference type="ARBA" id="ARBA00022918"/>
    </source>
</evidence>
<keyword evidence="10" id="KW-1185">Reference proteome</keyword>
<dbReference type="InterPro" id="IPR041588">
    <property type="entry name" value="Integrase_H2C2"/>
</dbReference>
<evidence type="ECO:0000313" key="10">
    <source>
        <dbReference type="Proteomes" id="UP001057375"/>
    </source>
</evidence>
<organism evidence="9 10">
    <name type="scientific">Aduncisulcus paluster</name>
    <dbReference type="NCBI Taxonomy" id="2918883"/>
    <lineage>
        <taxon>Eukaryota</taxon>
        <taxon>Metamonada</taxon>
        <taxon>Carpediemonas-like organisms</taxon>
        <taxon>Aduncisulcus</taxon>
    </lineage>
</organism>
<gene>
    <name evidence="9" type="ORF">ADUPG1_002176</name>
</gene>
<dbReference type="EMBL" id="BQXS01002391">
    <property type="protein sequence ID" value="GKT32035.1"/>
    <property type="molecule type" value="Genomic_DNA"/>
</dbReference>
<feature type="non-terminal residue" evidence="9">
    <location>
        <position position="1"/>
    </location>
</feature>
<feature type="domain" description="Integrase zinc-binding" evidence="8">
    <location>
        <begin position="210"/>
        <end position="269"/>
    </location>
</feature>
<keyword evidence="2" id="KW-0548">Nucleotidyltransferase</keyword>
<dbReference type="InterPro" id="IPR041373">
    <property type="entry name" value="RT_RNaseH"/>
</dbReference>
<dbReference type="PANTHER" id="PTHR37984">
    <property type="entry name" value="PROTEIN CBG26694"/>
    <property type="match status" value="1"/>
</dbReference>
<evidence type="ECO:0008006" key="11">
    <source>
        <dbReference type="Google" id="ProtNLM"/>
    </source>
</evidence>
<feature type="non-terminal residue" evidence="9">
    <location>
        <position position="286"/>
    </location>
</feature>
<keyword evidence="6" id="KW-0695">RNA-directed DNA polymerase</keyword>
<evidence type="ECO:0000313" key="9">
    <source>
        <dbReference type="EMBL" id="GKT32035.1"/>
    </source>
</evidence>
<keyword evidence="1" id="KW-0808">Transferase</keyword>
<dbReference type="InterPro" id="IPR043502">
    <property type="entry name" value="DNA/RNA_pol_sf"/>
</dbReference>
<dbReference type="PANTHER" id="PTHR37984:SF5">
    <property type="entry name" value="PROTEIN NYNRIN-LIKE"/>
    <property type="match status" value="1"/>
</dbReference>
<reference evidence="9" key="1">
    <citation type="submission" date="2022-03" db="EMBL/GenBank/DDBJ databases">
        <title>Draft genome sequence of Aduncisulcus paluster, a free-living microaerophilic Fornicata.</title>
        <authorList>
            <person name="Yuyama I."/>
            <person name="Kume K."/>
            <person name="Tamura T."/>
            <person name="Inagaki Y."/>
            <person name="Hashimoto T."/>
        </authorList>
    </citation>
    <scope>NUCLEOTIDE SEQUENCE</scope>
    <source>
        <strain evidence="9">NY0171</strain>
    </source>
</reference>
<accession>A0ABQ5KM62</accession>
<feature type="domain" description="Reverse transcriptase RNase H-like" evidence="7">
    <location>
        <begin position="1"/>
        <end position="64"/>
    </location>
</feature>
<dbReference type="CDD" id="cd09274">
    <property type="entry name" value="RNase_HI_RT_Ty3"/>
    <property type="match status" value="1"/>
</dbReference>
<dbReference type="SUPFAM" id="SSF56672">
    <property type="entry name" value="DNA/RNA polymerases"/>
    <property type="match status" value="1"/>
</dbReference>
<dbReference type="Pfam" id="PF17921">
    <property type="entry name" value="Integrase_H2C2"/>
    <property type="match status" value="1"/>
</dbReference>
<keyword evidence="3" id="KW-0540">Nuclease</keyword>
<dbReference type="InterPro" id="IPR050951">
    <property type="entry name" value="Retrovirus_Pol_polyprotein"/>
</dbReference>
<evidence type="ECO:0000256" key="2">
    <source>
        <dbReference type="ARBA" id="ARBA00022695"/>
    </source>
</evidence>
<evidence type="ECO:0000259" key="7">
    <source>
        <dbReference type="Pfam" id="PF17917"/>
    </source>
</evidence>
<comment type="caution">
    <text evidence="9">The sequence shown here is derived from an EMBL/GenBank/DDBJ whole genome shotgun (WGS) entry which is preliminary data.</text>
</comment>
<keyword evidence="5" id="KW-0378">Hydrolase</keyword>